<dbReference type="AlphaFoldDB" id="A0A381THP7"/>
<dbReference type="GO" id="GO:0003723">
    <property type="term" value="F:RNA binding"/>
    <property type="evidence" value="ECO:0007669"/>
    <property type="project" value="InterPro"/>
</dbReference>
<evidence type="ECO:0000256" key="4">
    <source>
        <dbReference type="ARBA" id="ARBA00022898"/>
    </source>
</evidence>
<keyword evidence="4" id="KW-0663">Pyridoxal phosphate</keyword>
<evidence type="ECO:0000259" key="5">
    <source>
        <dbReference type="PROSITE" id="PS50882"/>
    </source>
</evidence>
<dbReference type="PANTHER" id="PTHR42790:SF19">
    <property type="entry name" value="KYNURENINE_ALPHA-AMINOADIPATE AMINOTRANSFERASE, MITOCHONDRIAL"/>
    <property type="match status" value="1"/>
</dbReference>
<dbReference type="GO" id="GO:0030170">
    <property type="term" value="F:pyridoxal phosphate binding"/>
    <property type="evidence" value="ECO:0007669"/>
    <property type="project" value="InterPro"/>
</dbReference>
<evidence type="ECO:0000256" key="1">
    <source>
        <dbReference type="ARBA" id="ARBA00001933"/>
    </source>
</evidence>
<comment type="cofactor">
    <cofactor evidence="1">
        <name>pyridoxal 5'-phosphate</name>
        <dbReference type="ChEBI" id="CHEBI:597326"/>
    </cofactor>
</comment>
<feature type="domain" description="YTH" evidence="5">
    <location>
        <begin position="375"/>
        <end position="416"/>
    </location>
</feature>
<proteinExistence type="predicted"/>
<dbReference type="PANTHER" id="PTHR42790">
    <property type="entry name" value="AMINOTRANSFERASE"/>
    <property type="match status" value="1"/>
</dbReference>
<evidence type="ECO:0000256" key="2">
    <source>
        <dbReference type="ARBA" id="ARBA00022576"/>
    </source>
</evidence>
<dbReference type="InterPro" id="IPR004839">
    <property type="entry name" value="Aminotransferase_I/II_large"/>
</dbReference>
<gene>
    <name evidence="6" type="ORF">METZ01_LOCUS68183</name>
</gene>
<keyword evidence="2" id="KW-0032">Aminotransferase</keyword>
<dbReference type="CDD" id="cd00609">
    <property type="entry name" value="AAT_like"/>
    <property type="match status" value="1"/>
</dbReference>
<reference evidence="6" key="1">
    <citation type="submission" date="2018-05" db="EMBL/GenBank/DDBJ databases">
        <authorList>
            <person name="Lanie J.A."/>
            <person name="Ng W.-L."/>
            <person name="Kazmierczak K.M."/>
            <person name="Andrzejewski T.M."/>
            <person name="Davidsen T.M."/>
            <person name="Wayne K.J."/>
            <person name="Tettelin H."/>
            <person name="Glass J.I."/>
            <person name="Rusch D."/>
            <person name="Podicherti R."/>
            <person name="Tsui H.-C.T."/>
            <person name="Winkler M.E."/>
        </authorList>
    </citation>
    <scope>NUCLEOTIDE SEQUENCE</scope>
</reference>
<dbReference type="InterPro" id="IPR015424">
    <property type="entry name" value="PyrdxlP-dep_Trfase"/>
</dbReference>
<dbReference type="Gene3D" id="3.90.1150.10">
    <property type="entry name" value="Aspartate Aminotransferase, domain 1"/>
    <property type="match status" value="1"/>
</dbReference>
<dbReference type="InterPro" id="IPR050859">
    <property type="entry name" value="Class-I_PLP-dep_aminotransf"/>
</dbReference>
<dbReference type="PROSITE" id="PS50882">
    <property type="entry name" value="YTH"/>
    <property type="match status" value="1"/>
</dbReference>
<dbReference type="SUPFAM" id="SSF53383">
    <property type="entry name" value="PLP-dependent transferases"/>
    <property type="match status" value="1"/>
</dbReference>
<dbReference type="GO" id="GO:0008483">
    <property type="term" value="F:transaminase activity"/>
    <property type="evidence" value="ECO:0007669"/>
    <property type="project" value="UniProtKB-KW"/>
</dbReference>
<name>A0A381THP7_9ZZZZ</name>
<evidence type="ECO:0000256" key="3">
    <source>
        <dbReference type="ARBA" id="ARBA00022679"/>
    </source>
</evidence>
<sequence>MADTFKVVSRWSDTDIDELLSAGAQSIGAGSATDAGRSWSRPTEHPNPIVLAGGIPDDTVLPTVDLIEGFSSAIENHAADALMYGGWYGYEGCRQAIADRQNRIEGTTLEPDNIIMHNGSSGCLENVLKAFVQPGDVAIVESPSFSGTVRAIQGFQAEVVEVPMNSYGIEPDLFRQTVERLETEGRRVKLFYTIPDYHNPVGNVTSLEVRRSVLETCSEHKILIAEDAAYTEIYFDSPPPPSYYAMSDGHGVVKLCSFSKTVATGLRVGWIQAREEFAAPLTKVRFDMGNSPLVHYALANFIESGRLDSHVESMRTLYSDKCKALCNSLRDHCSPYVQFEEPTGGYFLWVDCKKGKAAALAQAAAKEGLIFPLGSVFFVDRNQDDTHFRMAFTRAPFDSLEEAGKRLNRAFEAILD</sequence>
<evidence type="ECO:0000313" key="6">
    <source>
        <dbReference type="EMBL" id="SVA15329.1"/>
    </source>
</evidence>
<accession>A0A381THP7</accession>
<keyword evidence="3" id="KW-0808">Transferase</keyword>
<organism evidence="6">
    <name type="scientific">marine metagenome</name>
    <dbReference type="NCBI Taxonomy" id="408172"/>
    <lineage>
        <taxon>unclassified sequences</taxon>
        <taxon>metagenomes</taxon>
        <taxon>ecological metagenomes</taxon>
    </lineage>
</organism>
<dbReference type="InterPro" id="IPR015422">
    <property type="entry name" value="PyrdxlP-dep_Trfase_small"/>
</dbReference>
<dbReference type="Gene3D" id="3.40.640.10">
    <property type="entry name" value="Type I PLP-dependent aspartate aminotransferase-like (Major domain)"/>
    <property type="match status" value="1"/>
</dbReference>
<protein>
    <recommendedName>
        <fullName evidence="5">YTH domain-containing protein</fullName>
    </recommendedName>
</protein>
<dbReference type="InterPro" id="IPR015421">
    <property type="entry name" value="PyrdxlP-dep_Trfase_major"/>
</dbReference>
<dbReference type="Pfam" id="PF00155">
    <property type="entry name" value="Aminotran_1_2"/>
    <property type="match status" value="1"/>
</dbReference>
<dbReference type="GO" id="GO:1901605">
    <property type="term" value="P:alpha-amino acid metabolic process"/>
    <property type="evidence" value="ECO:0007669"/>
    <property type="project" value="TreeGrafter"/>
</dbReference>
<dbReference type="EMBL" id="UINC01004573">
    <property type="protein sequence ID" value="SVA15329.1"/>
    <property type="molecule type" value="Genomic_DNA"/>
</dbReference>
<dbReference type="InterPro" id="IPR007275">
    <property type="entry name" value="YTH_domain"/>
</dbReference>